<dbReference type="GO" id="GO:0140297">
    <property type="term" value="F:DNA-binding transcription factor binding"/>
    <property type="evidence" value="ECO:0007669"/>
    <property type="project" value="TreeGrafter"/>
</dbReference>
<dbReference type="GO" id="GO:0046872">
    <property type="term" value="F:metal ion binding"/>
    <property type="evidence" value="ECO:0007669"/>
    <property type="project" value="UniProtKB-KW"/>
</dbReference>
<evidence type="ECO:0000256" key="5">
    <source>
        <dbReference type="PROSITE-ProRule" id="PRU00125"/>
    </source>
</evidence>
<evidence type="ECO:0000313" key="8">
    <source>
        <dbReference type="EMBL" id="KAK0177442.1"/>
    </source>
</evidence>
<evidence type="ECO:0000256" key="6">
    <source>
        <dbReference type="SAM" id="MobiDB-lite"/>
    </source>
</evidence>
<keyword evidence="9" id="KW-1185">Reference proteome</keyword>
<dbReference type="Gene3D" id="2.10.110.10">
    <property type="entry name" value="Cysteine Rich Protein"/>
    <property type="match status" value="2"/>
</dbReference>
<evidence type="ECO:0000256" key="2">
    <source>
        <dbReference type="ARBA" id="ARBA00022737"/>
    </source>
</evidence>
<dbReference type="InterPro" id="IPR001781">
    <property type="entry name" value="Znf_LIM"/>
</dbReference>
<organism evidence="8 9">
    <name type="scientific">Microctonus aethiopoides</name>
    <dbReference type="NCBI Taxonomy" id="144406"/>
    <lineage>
        <taxon>Eukaryota</taxon>
        <taxon>Metazoa</taxon>
        <taxon>Ecdysozoa</taxon>
        <taxon>Arthropoda</taxon>
        <taxon>Hexapoda</taxon>
        <taxon>Insecta</taxon>
        <taxon>Pterygota</taxon>
        <taxon>Neoptera</taxon>
        <taxon>Endopterygota</taxon>
        <taxon>Hymenoptera</taxon>
        <taxon>Apocrita</taxon>
        <taxon>Ichneumonoidea</taxon>
        <taxon>Braconidae</taxon>
        <taxon>Euphorinae</taxon>
        <taxon>Microctonus</taxon>
    </lineage>
</organism>
<feature type="domain" description="LIM zinc-binding" evidence="7">
    <location>
        <begin position="83"/>
        <end position="145"/>
    </location>
</feature>
<evidence type="ECO:0000259" key="7">
    <source>
        <dbReference type="PROSITE" id="PS50023"/>
    </source>
</evidence>
<dbReference type="Pfam" id="PF00412">
    <property type="entry name" value="LIM"/>
    <property type="match status" value="2"/>
</dbReference>
<comment type="caution">
    <text evidence="8">The sequence shown here is derived from an EMBL/GenBank/DDBJ whole genome shotgun (WGS) entry which is preliminary data.</text>
</comment>
<reference evidence="8" key="1">
    <citation type="journal article" date="2023" name="bioRxiv">
        <title>Scaffold-level genome assemblies of two parasitoid biocontrol wasps reveal the parthenogenesis mechanism and an associated novel virus.</title>
        <authorList>
            <person name="Inwood S."/>
            <person name="Skelly J."/>
            <person name="Guhlin J."/>
            <person name="Harrop T."/>
            <person name="Goldson S."/>
            <person name="Dearden P."/>
        </authorList>
    </citation>
    <scope>NUCLEOTIDE SEQUENCE</scope>
    <source>
        <strain evidence="8">Irish</strain>
        <tissue evidence="8">Whole body</tissue>
    </source>
</reference>
<dbReference type="SMART" id="SM00132">
    <property type="entry name" value="LIM"/>
    <property type="match status" value="2"/>
</dbReference>
<feature type="domain" description="LIM zinc-binding" evidence="7">
    <location>
        <begin position="19"/>
        <end position="81"/>
    </location>
</feature>
<dbReference type="GO" id="GO:0003713">
    <property type="term" value="F:transcription coactivator activity"/>
    <property type="evidence" value="ECO:0007669"/>
    <property type="project" value="TreeGrafter"/>
</dbReference>
<dbReference type="PROSITE" id="PS50023">
    <property type="entry name" value="LIM_DOMAIN_2"/>
    <property type="match status" value="2"/>
</dbReference>
<dbReference type="CDD" id="cd09388">
    <property type="entry name" value="LIM1_LMO1_LMO3"/>
    <property type="match status" value="1"/>
</dbReference>
<dbReference type="PROSITE" id="PS00478">
    <property type="entry name" value="LIM_DOMAIN_1"/>
    <property type="match status" value="1"/>
</dbReference>
<dbReference type="GO" id="GO:0005634">
    <property type="term" value="C:nucleus"/>
    <property type="evidence" value="ECO:0007669"/>
    <property type="project" value="TreeGrafter"/>
</dbReference>
<dbReference type="GO" id="GO:0045944">
    <property type="term" value="P:positive regulation of transcription by RNA polymerase II"/>
    <property type="evidence" value="ECO:0007669"/>
    <property type="project" value="TreeGrafter"/>
</dbReference>
<evidence type="ECO:0000256" key="1">
    <source>
        <dbReference type="ARBA" id="ARBA00022723"/>
    </source>
</evidence>
<feature type="region of interest" description="Disordered" evidence="6">
    <location>
        <begin position="160"/>
        <end position="252"/>
    </location>
</feature>
<proteinExistence type="predicted"/>
<dbReference type="PANTHER" id="PTHR45787">
    <property type="entry name" value="LD11652P"/>
    <property type="match status" value="1"/>
</dbReference>
<dbReference type="FunFam" id="2.10.110.10:FF:000016">
    <property type="entry name" value="LIM domain only 3"/>
    <property type="match status" value="1"/>
</dbReference>
<keyword evidence="1 5" id="KW-0479">Metal-binding</keyword>
<dbReference type="Proteomes" id="UP001168990">
    <property type="component" value="Unassembled WGS sequence"/>
</dbReference>
<dbReference type="SUPFAM" id="SSF57716">
    <property type="entry name" value="Glucocorticoid receptor-like (DNA-binding domain)"/>
    <property type="match status" value="3"/>
</dbReference>
<keyword evidence="3 5" id="KW-0862">Zinc</keyword>
<dbReference type="AlphaFoldDB" id="A0AA39FX19"/>
<dbReference type="FunFam" id="2.10.110.10:FF:000015">
    <property type="entry name" value="LIM domain only 3"/>
    <property type="match status" value="1"/>
</dbReference>
<evidence type="ECO:0000313" key="9">
    <source>
        <dbReference type="Proteomes" id="UP001168990"/>
    </source>
</evidence>
<dbReference type="EMBL" id="JAQQBS010000001">
    <property type="protein sequence ID" value="KAK0177442.1"/>
    <property type="molecule type" value="Genomic_DNA"/>
</dbReference>
<evidence type="ECO:0000256" key="3">
    <source>
        <dbReference type="ARBA" id="ARBA00022833"/>
    </source>
</evidence>
<reference evidence="8" key="2">
    <citation type="submission" date="2023-03" db="EMBL/GenBank/DDBJ databases">
        <authorList>
            <person name="Inwood S.N."/>
            <person name="Skelly J.G."/>
            <person name="Guhlin J."/>
            <person name="Harrop T.W.R."/>
            <person name="Goldson S.G."/>
            <person name="Dearden P.K."/>
        </authorList>
    </citation>
    <scope>NUCLEOTIDE SEQUENCE</scope>
    <source>
        <strain evidence="8">Irish</strain>
        <tissue evidence="8">Whole body</tissue>
    </source>
</reference>
<dbReference type="InterPro" id="IPR050945">
    <property type="entry name" value="LMO_RBTN_TF"/>
</dbReference>
<accession>A0AA39FX19</accession>
<feature type="compositionally biased region" description="Polar residues" evidence="6">
    <location>
        <begin position="193"/>
        <end position="215"/>
    </location>
</feature>
<evidence type="ECO:0000256" key="4">
    <source>
        <dbReference type="ARBA" id="ARBA00023038"/>
    </source>
</evidence>
<dbReference type="PANTHER" id="PTHR45787:SF12">
    <property type="entry name" value="BEADEX, ISOFORM D"/>
    <property type="match status" value="1"/>
</dbReference>
<protein>
    <recommendedName>
        <fullName evidence="7">LIM zinc-binding domain-containing protein</fullName>
    </recommendedName>
</protein>
<keyword evidence="4 5" id="KW-0440">LIM domain</keyword>
<sequence>MTMDVSKSETNKNGSAQQELCAGCGKSITERYLLKALDLFWHEDCLKCGCCDCRLGEVGSTLYTKANLILCKRDYLRLFGNTGYCAACSKVIPAFEMVMRARANVYHLECFACQQCNHRFCVGDRFYLCENKILCEYDYEERLVFANMALHPPASLAHIKRQLPPTPTPPGATQNLHPGHNQIQHQGHPPQALGQSIQHNHANGQISSGTPTLNGSMVAGPRGPGDMNNNGLSGPGLGAVKPPPMSMSAPTS</sequence>
<dbReference type="CDD" id="cd09390">
    <property type="entry name" value="LIM2_dLMO"/>
    <property type="match status" value="1"/>
</dbReference>
<name>A0AA39FX19_9HYME</name>
<gene>
    <name evidence="8" type="ORF">PV328_001494</name>
</gene>
<feature type="compositionally biased region" description="Polar residues" evidence="6">
    <location>
        <begin position="171"/>
        <end position="185"/>
    </location>
</feature>
<keyword evidence="2" id="KW-0677">Repeat</keyword>